<feature type="domain" description="Helicase ATP-binding" evidence="1">
    <location>
        <begin position="13"/>
        <end position="179"/>
    </location>
</feature>
<dbReference type="RefSeq" id="WP_010244658.1">
    <property type="nucleotide sequence ID" value="NZ_JQKC01000005.1"/>
</dbReference>
<reference evidence="3" key="1">
    <citation type="submission" date="2015-07" db="EMBL/GenBank/DDBJ databases">
        <title>Near-Complete Genome Sequence of the Cellulolytic Bacterium Bacteroides (Pseudobacteroides) cellulosolvens ATCC 35603.</title>
        <authorList>
            <person name="Dassa B."/>
            <person name="Utturkar S.M."/>
            <person name="Klingeman D.M."/>
            <person name="Hurt R.A."/>
            <person name="Keller M."/>
            <person name="Xu J."/>
            <person name="Reddy Y.H.K."/>
            <person name="Borovok I."/>
            <person name="Grinberg I.R."/>
            <person name="Lamed R."/>
            <person name="Zhivin O."/>
            <person name="Bayer E.A."/>
            <person name="Brown S.D."/>
        </authorList>
    </citation>
    <scope>NUCLEOTIDE SEQUENCE [LARGE SCALE GENOMIC DNA]</scope>
    <source>
        <strain evidence="3">DSM 2933</strain>
    </source>
</reference>
<organism evidence="2 3">
    <name type="scientific">Pseudobacteroides cellulosolvens ATCC 35603 = DSM 2933</name>
    <dbReference type="NCBI Taxonomy" id="398512"/>
    <lineage>
        <taxon>Bacteria</taxon>
        <taxon>Bacillati</taxon>
        <taxon>Bacillota</taxon>
        <taxon>Clostridia</taxon>
        <taxon>Eubacteriales</taxon>
        <taxon>Oscillospiraceae</taxon>
        <taxon>Pseudobacteroides</taxon>
    </lineage>
</organism>
<dbReference type="PROSITE" id="PS51192">
    <property type="entry name" value="HELICASE_ATP_BIND_1"/>
    <property type="match status" value="1"/>
</dbReference>
<dbReference type="SUPFAM" id="SSF52540">
    <property type="entry name" value="P-loop containing nucleoside triphosphate hydrolases"/>
    <property type="match status" value="2"/>
</dbReference>
<dbReference type="Pfam" id="PF00176">
    <property type="entry name" value="SNF2-rel_dom"/>
    <property type="match status" value="1"/>
</dbReference>
<dbReference type="Gene3D" id="3.40.50.10810">
    <property type="entry name" value="Tandem AAA-ATPase domain"/>
    <property type="match status" value="1"/>
</dbReference>
<dbReference type="InterPro" id="IPR027417">
    <property type="entry name" value="P-loop_NTPase"/>
</dbReference>
<evidence type="ECO:0000313" key="2">
    <source>
        <dbReference type="EMBL" id="KNY29060.1"/>
    </source>
</evidence>
<name>A0A0L6JTP5_9FIRM</name>
<dbReference type="InterPro" id="IPR014001">
    <property type="entry name" value="Helicase_ATP-bd"/>
</dbReference>
<evidence type="ECO:0000313" key="3">
    <source>
        <dbReference type="Proteomes" id="UP000036923"/>
    </source>
</evidence>
<dbReference type="CDD" id="cd18013">
    <property type="entry name" value="DEXQc_bact_SNF2"/>
    <property type="match status" value="1"/>
</dbReference>
<dbReference type="Pfam" id="PF00271">
    <property type="entry name" value="Helicase_C"/>
    <property type="match status" value="1"/>
</dbReference>
<sequence length="452" mass="51395">MIYEPHDYQKYAHDFIIDKPASALLLDLGLGKTVITLTAINELLYDSFEVKRVLVIAPLRVAQDTWGRECQKWDHLKQLRISKILGNEEKRIKAVNTKADIYIINRENVEWLVDLYKGSWPYDMVVVDELSSFKSATAKRFRALRKVRPYIKRIVGLTGTPAPNGLIDLWSQVYLLDRGERLEKTLGGYREKYFLPDKRSQNVIFSYKPKDGAEREIYRKISDICISMKACDHLKMPERIDNFVPVHMSEKEEELYRKLEREALLPFVDGDVDAVNAAVLAGKLLQMSNGAVYDENGGVRSIHRRKLEMLEDLIESANGKPVLVYYAYKHDRERILKAFKARDIDTPKDISDWNDGRIGIAIAHPASAGHGLNLQAGGSTIIWFGLTWSLELYQQANGRIHRQGQTETVIVNHIITAGTMDEQVMAALNRKETGQTALINAVRARMKGGVAV</sequence>
<gene>
    <name evidence="2" type="ORF">Bccel_4334</name>
</gene>
<dbReference type="PATRIC" id="fig|398512.5.peg.4541"/>
<dbReference type="Gene3D" id="3.40.50.300">
    <property type="entry name" value="P-loop containing nucleotide triphosphate hydrolases"/>
    <property type="match status" value="1"/>
</dbReference>
<proteinExistence type="predicted"/>
<dbReference type="InterPro" id="IPR038718">
    <property type="entry name" value="SNF2-like_sf"/>
</dbReference>
<dbReference type="InterPro" id="IPR001650">
    <property type="entry name" value="Helicase_C-like"/>
</dbReference>
<dbReference type="eggNOG" id="COG0553">
    <property type="taxonomic scope" value="Bacteria"/>
</dbReference>
<dbReference type="InterPro" id="IPR000330">
    <property type="entry name" value="SNF2_N"/>
</dbReference>
<dbReference type="GO" id="GO:0005524">
    <property type="term" value="F:ATP binding"/>
    <property type="evidence" value="ECO:0007669"/>
    <property type="project" value="InterPro"/>
</dbReference>
<dbReference type="AlphaFoldDB" id="A0A0L6JTP5"/>
<protein>
    <submittedName>
        <fullName evidence="2">SNF2-related protein</fullName>
    </submittedName>
</protein>
<dbReference type="OrthoDB" id="9760715at2"/>
<dbReference type="EMBL" id="LGTC01000001">
    <property type="protein sequence ID" value="KNY29060.1"/>
    <property type="molecule type" value="Genomic_DNA"/>
</dbReference>
<comment type="caution">
    <text evidence="2">The sequence shown here is derived from an EMBL/GenBank/DDBJ whole genome shotgun (WGS) entry which is preliminary data.</text>
</comment>
<evidence type="ECO:0000259" key="1">
    <source>
        <dbReference type="PROSITE" id="PS51192"/>
    </source>
</evidence>
<dbReference type="STRING" id="398512.Bccel_4334"/>
<dbReference type="SMART" id="SM00487">
    <property type="entry name" value="DEXDc"/>
    <property type="match status" value="1"/>
</dbReference>
<dbReference type="Proteomes" id="UP000036923">
    <property type="component" value="Unassembled WGS sequence"/>
</dbReference>
<accession>A0A0L6JTP5</accession>
<keyword evidence="3" id="KW-1185">Reference proteome</keyword>
<dbReference type="PANTHER" id="PTHR10799">
    <property type="entry name" value="SNF2/RAD54 HELICASE FAMILY"/>
    <property type="match status" value="1"/>
</dbReference>